<evidence type="ECO:0000313" key="4">
    <source>
        <dbReference type="Proteomes" id="UP000246004"/>
    </source>
</evidence>
<reference evidence="2 4" key="1">
    <citation type="submission" date="2016-04" db="EMBL/GenBank/DDBJ databases">
        <title>Genome sequence of Methanosphaera cuniculi DSM 4103.</title>
        <authorList>
            <person name="Poehlein A."/>
            <person name="Seedorf H."/>
            <person name="Daniel R."/>
        </authorList>
    </citation>
    <scope>NUCLEOTIDE SEQUENCE [LARGE SCALE GENOMIC DNA]</scope>
    <source>
        <strain evidence="2 4">DSM 4103</strain>
    </source>
</reference>
<proteinExistence type="predicted"/>
<accession>A0A2A2HEI8</accession>
<dbReference type="EMBL" id="LWMS01000042">
    <property type="protein sequence ID" value="PWL08005.1"/>
    <property type="molecule type" value="Genomic_DNA"/>
</dbReference>
<name>A0A2A2HEI8_9EURY</name>
<dbReference type="AlphaFoldDB" id="A0A2A2HEI8"/>
<sequence length="113" mass="13480">MDKIAEYQIQDMQNPENKISVTIKITTIGFPVDEKLEYEQEGEWYEDITKISRTYEDLDLEDEWESFQSRLLPFLSDGNLRIILDIIDENDTYYNDKYKLKTDVLSVKIKDTQ</sequence>
<dbReference type="RefSeq" id="WP_095608288.1">
    <property type="nucleotide sequence ID" value="NZ_CAUHCB010000014.1"/>
</dbReference>
<gene>
    <name evidence="1" type="ORF">ASJ82_02620</name>
    <name evidence="2" type="ORF">MSCUN_12480</name>
</gene>
<dbReference type="Proteomes" id="UP000246004">
    <property type="component" value="Unassembled WGS sequence"/>
</dbReference>
<evidence type="ECO:0000313" key="2">
    <source>
        <dbReference type="EMBL" id="PWL08005.1"/>
    </source>
</evidence>
<dbReference type="Proteomes" id="UP000217528">
    <property type="component" value="Unassembled WGS sequence"/>
</dbReference>
<dbReference type="EMBL" id="LMVN01000007">
    <property type="protein sequence ID" value="PAV07842.1"/>
    <property type="molecule type" value="Genomic_DNA"/>
</dbReference>
<evidence type="ECO:0000313" key="1">
    <source>
        <dbReference type="EMBL" id="PAV07842.1"/>
    </source>
</evidence>
<reference evidence="1 3" key="2">
    <citation type="journal article" date="2017" name="BMC Genomics">
        <title>Genomic analysis of methanogenic archaea reveals a shift towards energy conservation.</title>
        <authorList>
            <person name="Gilmore S.P."/>
            <person name="Henske J.K."/>
            <person name="Sexton J.A."/>
            <person name="Solomon K.V."/>
            <person name="Seppala S."/>
            <person name="Yoo J.I."/>
            <person name="Huyett L.M."/>
            <person name="Pressman A."/>
            <person name="Cogan J.Z."/>
            <person name="Kivenson V."/>
            <person name="Peng X."/>
            <person name="Tan Y."/>
            <person name="Valentine D.L."/>
            <person name="O'Malley M.A."/>
        </authorList>
    </citation>
    <scope>NUCLEOTIDE SEQUENCE [LARGE SCALE GENOMIC DNA]</scope>
    <source>
        <strain evidence="1 3">1R-7</strain>
    </source>
</reference>
<evidence type="ECO:0000313" key="3">
    <source>
        <dbReference type="Proteomes" id="UP000217528"/>
    </source>
</evidence>
<protein>
    <submittedName>
        <fullName evidence="1">Uncharacterized protein</fullName>
    </submittedName>
</protein>
<keyword evidence="3" id="KW-1185">Reference proteome</keyword>
<comment type="caution">
    <text evidence="1">The sequence shown here is derived from an EMBL/GenBank/DDBJ whole genome shotgun (WGS) entry which is preliminary data.</text>
</comment>
<organism evidence="1 3">
    <name type="scientific">Methanosphaera cuniculi</name>
    <dbReference type="NCBI Taxonomy" id="1077256"/>
    <lineage>
        <taxon>Archaea</taxon>
        <taxon>Methanobacteriati</taxon>
        <taxon>Methanobacteriota</taxon>
        <taxon>Methanomada group</taxon>
        <taxon>Methanobacteria</taxon>
        <taxon>Methanobacteriales</taxon>
        <taxon>Methanobacteriaceae</taxon>
        <taxon>Methanosphaera</taxon>
    </lineage>
</organism>
<dbReference type="OrthoDB" id="82409at2157"/>